<gene>
    <name evidence="1" type="ORF">G7B40_012165</name>
</gene>
<name>A0AAP5I5R5_9CYAN</name>
<dbReference type="Proteomes" id="UP000667802">
    <property type="component" value="Unassembled WGS sequence"/>
</dbReference>
<dbReference type="RefSeq" id="WP_208349562.1">
    <property type="nucleotide sequence ID" value="NZ_JAALHA020000004.1"/>
</dbReference>
<proteinExistence type="predicted"/>
<organism evidence="1 2">
    <name type="scientific">Aetokthonos hydrillicola Thurmond2011</name>
    <dbReference type="NCBI Taxonomy" id="2712845"/>
    <lineage>
        <taxon>Bacteria</taxon>
        <taxon>Bacillati</taxon>
        <taxon>Cyanobacteriota</taxon>
        <taxon>Cyanophyceae</taxon>
        <taxon>Nostocales</taxon>
        <taxon>Hapalosiphonaceae</taxon>
        <taxon>Aetokthonos</taxon>
    </lineage>
</organism>
<dbReference type="AlphaFoldDB" id="A0AAP5I5R5"/>
<protein>
    <submittedName>
        <fullName evidence="1">Uncharacterized protein</fullName>
    </submittedName>
</protein>
<evidence type="ECO:0000313" key="2">
    <source>
        <dbReference type="Proteomes" id="UP000667802"/>
    </source>
</evidence>
<comment type="caution">
    <text evidence="1">The sequence shown here is derived from an EMBL/GenBank/DDBJ whole genome shotgun (WGS) entry which is preliminary data.</text>
</comment>
<sequence length="143" mass="15476">MKAGTLFVVVPVVLLMSLLLTNESLAQTHEVRINRNFQPDPIVINGKSGGTRPTKCGNISPGASQVIEVTDSIPYLRLTVESGGKPTILIDGPGGRFCVLPDQYSQDKPEFSGFWQAGKYSVSVGNLSEGQYTYTISISQQKK</sequence>
<reference evidence="2" key="1">
    <citation type="journal article" date="2021" name="Science">
        <title>Hunting the eagle killer: A cyanobacterial neurotoxin causes vacuolar myelinopathy.</title>
        <authorList>
            <person name="Breinlinger S."/>
            <person name="Phillips T.J."/>
            <person name="Haram B.N."/>
            <person name="Mares J."/>
            <person name="Martinez Yerena J.A."/>
            <person name="Hrouzek P."/>
            <person name="Sobotka R."/>
            <person name="Henderson W.M."/>
            <person name="Schmieder P."/>
            <person name="Williams S.M."/>
            <person name="Lauderdale J.D."/>
            <person name="Wilde H.D."/>
            <person name="Gerrin W."/>
            <person name="Kust A."/>
            <person name="Washington J.W."/>
            <person name="Wagner C."/>
            <person name="Geier B."/>
            <person name="Liebeke M."/>
            <person name="Enke H."/>
            <person name="Niedermeyer T.H.J."/>
            <person name="Wilde S.B."/>
        </authorList>
    </citation>
    <scope>NUCLEOTIDE SEQUENCE [LARGE SCALE GENOMIC DNA]</scope>
    <source>
        <strain evidence="2">Thurmond2011</strain>
    </source>
</reference>
<evidence type="ECO:0000313" key="1">
    <source>
        <dbReference type="EMBL" id="MDR9895316.1"/>
    </source>
</evidence>
<keyword evidence="2" id="KW-1185">Reference proteome</keyword>
<accession>A0AAP5I5R5</accession>
<dbReference type="EMBL" id="JAALHA020000004">
    <property type="protein sequence ID" value="MDR9895316.1"/>
    <property type="molecule type" value="Genomic_DNA"/>
</dbReference>